<dbReference type="EMBL" id="QWEY01000010">
    <property type="protein sequence ID" value="RGP36111.1"/>
    <property type="molecule type" value="Genomic_DNA"/>
</dbReference>
<evidence type="ECO:0000313" key="2">
    <source>
        <dbReference type="Proteomes" id="UP000284547"/>
    </source>
</evidence>
<organism evidence="1 2">
    <name type="scientific">Pseudotabrizicola alkalilacus</name>
    <dbReference type="NCBI Taxonomy" id="2305252"/>
    <lineage>
        <taxon>Bacteria</taxon>
        <taxon>Pseudomonadati</taxon>
        <taxon>Pseudomonadota</taxon>
        <taxon>Alphaproteobacteria</taxon>
        <taxon>Rhodobacterales</taxon>
        <taxon>Paracoccaceae</taxon>
        <taxon>Pseudotabrizicola</taxon>
    </lineage>
</organism>
<evidence type="ECO:0000313" key="1">
    <source>
        <dbReference type="EMBL" id="RGP36111.1"/>
    </source>
</evidence>
<comment type="caution">
    <text evidence="1">The sequence shown here is derived from an EMBL/GenBank/DDBJ whole genome shotgun (WGS) entry which is preliminary data.</text>
</comment>
<reference evidence="1 2" key="1">
    <citation type="submission" date="2018-08" db="EMBL/GenBank/DDBJ databases">
        <title>Flavobacterium tibetense sp. nov., isolated from a wetland YonghuCo on Tibetan Plateau.</title>
        <authorList>
            <person name="Phurbu D."/>
            <person name="Lu H."/>
            <person name="Xing P."/>
        </authorList>
    </citation>
    <scope>NUCLEOTIDE SEQUENCE [LARGE SCALE GENOMIC DNA]</scope>
    <source>
        <strain evidence="1 2">DJC</strain>
    </source>
</reference>
<name>A0A411YZ73_9RHOB</name>
<gene>
    <name evidence="1" type="ORF">D1012_17040</name>
</gene>
<protein>
    <submittedName>
        <fullName evidence="1">Uncharacterized protein</fullName>
    </submittedName>
</protein>
<proteinExistence type="predicted"/>
<dbReference type="OrthoDB" id="7864872at2"/>
<dbReference type="Proteomes" id="UP000284547">
    <property type="component" value="Unassembled WGS sequence"/>
</dbReference>
<dbReference type="RefSeq" id="WP_118155071.1">
    <property type="nucleotide sequence ID" value="NZ_QWEY01000010.1"/>
</dbReference>
<sequence>MAIVNATPDGNAPLPKGPGDAPGPFVGIGLPQALAVALAGKRRIMALDPEAIATAGLDQIEDPMVGCLLLGGKVDALDIIADLIEAGYRGPVTVVAPPLPNPKMVERELSRAAKPMTVKLVVR</sequence>
<accession>A0A411YZ73</accession>
<dbReference type="AlphaFoldDB" id="A0A411YZ73"/>
<keyword evidence="2" id="KW-1185">Reference proteome</keyword>